<dbReference type="PATRIC" id="fig|1125718.3.peg.472"/>
<dbReference type="GO" id="GO:0003677">
    <property type="term" value="F:DNA binding"/>
    <property type="evidence" value="ECO:0007669"/>
    <property type="project" value="UniProtKB-KW"/>
</dbReference>
<gene>
    <name evidence="4" type="ORF">HMPREF1318_1202</name>
</gene>
<dbReference type="PANTHER" id="PTHR46558">
    <property type="entry name" value="TRACRIPTIONAL REGULATORY PROTEIN-RELATED-RELATED"/>
    <property type="match status" value="1"/>
</dbReference>
<dbReference type="SUPFAM" id="SSF47413">
    <property type="entry name" value="lambda repressor-like DNA-binding domains"/>
    <property type="match status" value="1"/>
</dbReference>
<evidence type="ECO:0000256" key="2">
    <source>
        <dbReference type="SAM" id="MobiDB-lite"/>
    </source>
</evidence>
<accession>J0NJ61</accession>
<reference evidence="4 5" key="1">
    <citation type="submission" date="2012-05" db="EMBL/GenBank/DDBJ databases">
        <authorList>
            <person name="Harkins D.M."/>
            <person name="Madupu R."/>
            <person name="Durkin A.S."/>
            <person name="Torralba M."/>
            <person name="Methe B."/>
            <person name="Sutton G.G."/>
            <person name="Nelson K.E."/>
        </authorList>
    </citation>
    <scope>NUCLEOTIDE SEQUENCE [LARGE SCALE GENOMIC DNA]</scope>
    <source>
        <strain evidence="4 5">F0489</strain>
    </source>
</reference>
<keyword evidence="1 4" id="KW-0238">DNA-binding</keyword>
<dbReference type="eggNOG" id="COG1396">
    <property type="taxonomic scope" value="Bacteria"/>
</dbReference>
<evidence type="ECO:0000313" key="5">
    <source>
        <dbReference type="Proteomes" id="UP000002941"/>
    </source>
</evidence>
<proteinExistence type="predicted"/>
<dbReference type="PANTHER" id="PTHR46558:SF11">
    <property type="entry name" value="HTH-TYPE TRANSCRIPTIONAL REGULATOR XRE"/>
    <property type="match status" value="1"/>
</dbReference>
<feature type="region of interest" description="Disordered" evidence="2">
    <location>
        <begin position="67"/>
        <end position="148"/>
    </location>
</feature>
<dbReference type="Pfam" id="PF01381">
    <property type="entry name" value="HTH_3"/>
    <property type="match status" value="1"/>
</dbReference>
<dbReference type="AlphaFoldDB" id="J0NJ61"/>
<dbReference type="SMART" id="SM00530">
    <property type="entry name" value="HTH_XRE"/>
    <property type="match status" value="1"/>
</dbReference>
<dbReference type="InterPro" id="IPR001387">
    <property type="entry name" value="Cro/C1-type_HTH"/>
</dbReference>
<evidence type="ECO:0000313" key="4">
    <source>
        <dbReference type="EMBL" id="EJF47114.1"/>
    </source>
</evidence>
<dbReference type="OrthoDB" id="9801008at2"/>
<dbReference type="PROSITE" id="PS50943">
    <property type="entry name" value="HTH_CROC1"/>
    <property type="match status" value="1"/>
</dbReference>
<comment type="caution">
    <text evidence="4">The sequence shown here is derived from an EMBL/GenBank/DDBJ whole genome shotgun (WGS) entry which is preliminary data.</text>
</comment>
<sequence>MKHSVGRNIAQLRLSQGMTQERLAQRMGVTPQAVSKWENDLNYPDIAALPGLAALLGTSVDALLTVPDDGAQADGPAQASASNPDRAPYAPTETPTEPAGPNDSSNPAAEPAQTPSMPSPAAELTSTSAVLVRPEPTRGRKEQSTASAAGRKLCIEVRGPHNNVNLAFPMQAATILTSMAAAVPQVRDAIDTHGIDLDALLATAHSALEAADTSTLLDITDGEDRIRFYVA</sequence>
<evidence type="ECO:0000256" key="1">
    <source>
        <dbReference type="ARBA" id="ARBA00023125"/>
    </source>
</evidence>
<organism evidence="4 5">
    <name type="scientific">Actinomyces massiliensis F0489</name>
    <dbReference type="NCBI Taxonomy" id="1125718"/>
    <lineage>
        <taxon>Bacteria</taxon>
        <taxon>Bacillati</taxon>
        <taxon>Actinomycetota</taxon>
        <taxon>Actinomycetes</taxon>
        <taxon>Actinomycetales</taxon>
        <taxon>Actinomycetaceae</taxon>
        <taxon>Actinomyces</taxon>
    </lineage>
</organism>
<dbReference type="InterPro" id="IPR010982">
    <property type="entry name" value="Lambda_DNA-bd_dom_sf"/>
</dbReference>
<dbReference type="Gene3D" id="1.10.260.40">
    <property type="entry name" value="lambda repressor-like DNA-binding domains"/>
    <property type="match status" value="1"/>
</dbReference>
<name>J0NJ61_9ACTO</name>
<feature type="domain" description="HTH cro/C1-type" evidence="3">
    <location>
        <begin position="9"/>
        <end position="63"/>
    </location>
</feature>
<dbReference type="Proteomes" id="UP000002941">
    <property type="component" value="Unassembled WGS sequence"/>
</dbReference>
<dbReference type="EMBL" id="AKFT01000032">
    <property type="protein sequence ID" value="EJF47114.1"/>
    <property type="molecule type" value="Genomic_DNA"/>
</dbReference>
<dbReference type="CDD" id="cd00093">
    <property type="entry name" value="HTH_XRE"/>
    <property type="match status" value="1"/>
</dbReference>
<keyword evidence="5" id="KW-1185">Reference proteome</keyword>
<dbReference type="RefSeq" id="WP_008729971.1">
    <property type="nucleotide sequence ID" value="NZ_AKFT01000032.1"/>
</dbReference>
<protein>
    <submittedName>
        <fullName evidence="4">DNA-binding helix-turn-helix protein</fullName>
    </submittedName>
</protein>
<evidence type="ECO:0000259" key="3">
    <source>
        <dbReference type="PROSITE" id="PS50943"/>
    </source>
</evidence>
<feature type="compositionally biased region" description="Low complexity" evidence="2">
    <location>
        <begin position="67"/>
        <end position="101"/>
    </location>
</feature>